<name>A0AAV5D3J6_ELECO</name>
<dbReference type="Proteomes" id="UP001054889">
    <property type="component" value="Unassembled WGS sequence"/>
</dbReference>
<keyword evidence="3" id="KW-1185">Reference proteome</keyword>
<dbReference type="PANTHER" id="PTHR33265:SF1">
    <property type="entry name" value="OS01G0198500 PROTEIN"/>
    <property type="match status" value="1"/>
</dbReference>
<evidence type="ECO:0008006" key="4">
    <source>
        <dbReference type="Google" id="ProtNLM"/>
    </source>
</evidence>
<dbReference type="Pfam" id="PF05553">
    <property type="entry name" value="DUF761"/>
    <property type="match status" value="1"/>
</dbReference>
<dbReference type="EMBL" id="BQKI01000012">
    <property type="protein sequence ID" value="GJN05518.1"/>
    <property type="molecule type" value="Genomic_DNA"/>
</dbReference>
<evidence type="ECO:0000256" key="1">
    <source>
        <dbReference type="SAM" id="MobiDB-lite"/>
    </source>
</evidence>
<dbReference type="PANTHER" id="PTHR33265">
    <property type="entry name" value="AVR9/CF-9 RAPIDLY ELICITED PROTEIN-RELATED"/>
    <property type="match status" value="1"/>
</dbReference>
<proteinExistence type="predicted"/>
<comment type="caution">
    <text evidence="2">The sequence shown here is derived from an EMBL/GenBank/DDBJ whole genome shotgun (WGS) entry which is preliminary data.</text>
</comment>
<organism evidence="2 3">
    <name type="scientific">Eleusine coracana subsp. coracana</name>
    <dbReference type="NCBI Taxonomy" id="191504"/>
    <lineage>
        <taxon>Eukaryota</taxon>
        <taxon>Viridiplantae</taxon>
        <taxon>Streptophyta</taxon>
        <taxon>Embryophyta</taxon>
        <taxon>Tracheophyta</taxon>
        <taxon>Spermatophyta</taxon>
        <taxon>Magnoliopsida</taxon>
        <taxon>Liliopsida</taxon>
        <taxon>Poales</taxon>
        <taxon>Poaceae</taxon>
        <taxon>PACMAD clade</taxon>
        <taxon>Chloridoideae</taxon>
        <taxon>Cynodonteae</taxon>
        <taxon>Eleusininae</taxon>
        <taxon>Eleusine</taxon>
    </lineage>
</organism>
<dbReference type="InterPro" id="IPR008480">
    <property type="entry name" value="DUF761_pln"/>
</dbReference>
<sequence>MCGGGRQERKAAELIEATPATTDLTTEPAEKRIQPAGTGGRRSMEPGFAKRLVGVLRAVYHMLRRGLCRKSLMMELHLLLGRGKLAGKALRNLVAAAHHMHGAAVSHMVPASSSSGGARADAAAATSSSSTLDFCNVDPRDVEFSCTTTPSYEPTRALFPFIKIRGRGAGGRKGGGLDVAEVARAFEMMNAQEAVAGTSGSETPSMAAAGATPSPMLALSLGRSPAGVRQLRVTDSPFPEEPVGVDERVDAEAANFIKRFYEQLRMQQAFATPDNSTVRRRG</sequence>
<evidence type="ECO:0000313" key="2">
    <source>
        <dbReference type="EMBL" id="GJN05518.1"/>
    </source>
</evidence>
<evidence type="ECO:0000313" key="3">
    <source>
        <dbReference type="Proteomes" id="UP001054889"/>
    </source>
</evidence>
<reference evidence="2" key="1">
    <citation type="journal article" date="2018" name="DNA Res.">
        <title>Multiple hybrid de novo genome assembly of finger millet, an orphan allotetraploid crop.</title>
        <authorList>
            <person name="Hatakeyama M."/>
            <person name="Aluri S."/>
            <person name="Balachadran M.T."/>
            <person name="Sivarajan S.R."/>
            <person name="Patrignani A."/>
            <person name="Gruter S."/>
            <person name="Poveda L."/>
            <person name="Shimizu-Inatsugi R."/>
            <person name="Baeten J."/>
            <person name="Francoijs K.J."/>
            <person name="Nataraja K.N."/>
            <person name="Reddy Y.A.N."/>
            <person name="Phadnis S."/>
            <person name="Ravikumar R.L."/>
            <person name="Schlapbach R."/>
            <person name="Sreeman S.M."/>
            <person name="Shimizu K.K."/>
        </authorList>
    </citation>
    <scope>NUCLEOTIDE SEQUENCE</scope>
</reference>
<reference evidence="2" key="2">
    <citation type="submission" date="2021-12" db="EMBL/GenBank/DDBJ databases">
        <title>Resequencing data analysis of finger millet.</title>
        <authorList>
            <person name="Hatakeyama M."/>
            <person name="Aluri S."/>
            <person name="Balachadran M.T."/>
            <person name="Sivarajan S.R."/>
            <person name="Poveda L."/>
            <person name="Shimizu-Inatsugi R."/>
            <person name="Schlapbach R."/>
            <person name="Sreeman S.M."/>
            <person name="Shimizu K.K."/>
        </authorList>
    </citation>
    <scope>NUCLEOTIDE SEQUENCE</scope>
</reference>
<gene>
    <name evidence="2" type="primary">ga23149</name>
    <name evidence="2" type="ORF">PR202_ga23149</name>
</gene>
<feature type="region of interest" description="Disordered" evidence="1">
    <location>
        <begin position="19"/>
        <end position="45"/>
    </location>
</feature>
<dbReference type="AlphaFoldDB" id="A0AAV5D3J6"/>
<accession>A0AAV5D3J6</accession>
<protein>
    <recommendedName>
        <fullName evidence="4">Avr9/Cf-9 rapidly elicited protein 146</fullName>
    </recommendedName>
</protein>